<reference evidence="2 3" key="1">
    <citation type="submission" date="2019-06" db="EMBL/GenBank/DDBJ databases">
        <title>Sorghum-associated microbial communities from plants grown in Nebraska, USA.</title>
        <authorList>
            <person name="Schachtman D."/>
        </authorList>
    </citation>
    <scope>NUCLEOTIDE SEQUENCE [LARGE SCALE GENOMIC DNA]</scope>
    <source>
        <strain evidence="2 3">2482</strain>
    </source>
</reference>
<dbReference type="EMBL" id="VIVN01000012">
    <property type="protein sequence ID" value="TWD95686.1"/>
    <property type="molecule type" value="Genomic_DNA"/>
</dbReference>
<organism evidence="2 3">
    <name type="scientific">Neobacillus bataviensis</name>
    <dbReference type="NCBI Taxonomy" id="220685"/>
    <lineage>
        <taxon>Bacteria</taxon>
        <taxon>Bacillati</taxon>
        <taxon>Bacillota</taxon>
        <taxon>Bacilli</taxon>
        <taxon>Bacillales</taxon>
        <taxon>Bacillaceae</taxon>
        <taxon>Neobacillus</taxon>
    </lineage>
</organism>
<accession>A0A561CWW5</accession>
<keyword evidence="1" id="KW-0472">Membrane</keyword>
<dbReference type="AlphaFoldDB" id="A0A561CWW5"/>
<keyword evidence="1" id="KW-1133">Transmembrane helix</keyword>
<evidence type="ECO:0000313" key="2">
    <source>
        <dbReference type="EMBL" id="TWD95686.1"/>
    </source>
</evidence>
<evidence type="ECO:0000313" key="3">
    <source>
        <dbReference type="Proteomes" id="UP000319671"/>
    </source>
</evidence>
<gene>
    <name evidence="2" type="ORF">FB550_11248</name>
</gene>
<comment type="caution">
    <text evidence="2">The sequence shown here is derived from an EMBL/GenBank/DDBJ whole genome shotgun (WGS) entry which is preliminary data.</text>
</comment>
<evidence type="ECO:0000256" key="1">
    <source>
        <dbReference type="SAM" id="Phobius"/>
    </source>
</evidence>
<keyword evidence="3" id="KW-1185">Reference proteome</keyword>
<feature type="transmembrane region" description="Helical" evidence="1">
    <location>
        <begin position="112"/>
        <end position="134"/>
    </location>
</feature>
<dbReference type="Proteomes" id="UP000319671">
    <property type="component" value="Unassembled WGS sequence"/>
</dbReference>
<name>A0A561CWW5_9BACI</name>
<sequence length="177" mass="20172">MKHYSYEEWQYYVKDELSEDRRVDLESHLYTCDLCLEVYLQAVTANETSLPALPDETNFTDLVMEMGPFTNNVNNVEIVSPVPVTDNTFKDVEMVNSVPVTERKPLYQRAGFHYLLAAAATLLLMFSGAFQSLATYAGSLEKPMIQERKPKPSVTEGVINKTFAWMDSLEKKEANKK</sequence>
<dbReference type="RefSeq" id="WP_144567110.1">
    <property type="nucleotide sequence ID" value="NZ_VIVN01000012.1"/>
</dbReference>
<proteinExistence type="predicted"/>
<keyword evidence="1" id="KW-0812">Transmembrane</keyword>
<protein>
    <submittedName>
        <fullName evidence="2">Uncharacterized protein</fullName>
    </submittedName>
</protein>